<comment type="similarity">
    <text evidence="2">Belongs to the SLC13A/DASS transporter (TC 2.A.47) family. DIT1 subfamily.</text>
</comment>
<evidence type="ECO:0000313" key="8">
    <source>
        <dbReference type="EMBL" id="KAK1681162.1"/>
    </source>
</evidence>
<keyword evidence="4" id="KW-1001">Plastid inner membrane</keyword>
<comment type="subcellular location">
    <subcellularLocation>
        <location evidence="1">Plastid</location>
        <location evidence="1">Chloroplast inner membrane</location>
        <topology evidence="1">Multi-pass membrane protein</topology>
    </subcellularLocation>
</comment>
<keyword evidence="9" id="KW-1185">Reference proteome</keyword>
<comment type="caution">
    <text evidence="8">The sequence shown here is derived from an EMBL/GenBank/DDBJ whole genome shotgun (WGS) entry which is preliminary data.</text>
</comment>
<keyword evidence="6 7" id="KW-0472">Membrane</keyword>
<feature type="transmembrane region" description="Helical" evidence="7">
    <location>
        <begin position="103"/>
        <end position="127"/>
    </location>
</feature>
<evidence type="ECO:0000256" key="2">
    <source>
        <dbReference type="ARBA" id="ARBA00007349"/>
    </source>
</evidence>
<accession>A0AAD8TFY8</accession>
<evidence type="ECO:0000313" key="9">
    <source>
        <dbReference type="Proteomes" id="UP001231189"/>
    </source>
</evidence>
<dbReference type="InterPro" id="IPR001898">
    <property type="entry name" value="SLC13A/DASS"/>
</dbReference>
<name>A0AAD8TFY8_LOLMU</name>
<dbReference type="PANTHER" id="PTHR42826">
    <property type="entry name" value="DICARBOXYLATE TRANSPORTER 2.1, CHLOROPLASTIC"/>
    <property type="match status" value="1"/>
</dbReference>
<evidence type="ECO:0000256" key="6">
    <source>
        <dbReference type="ARBA" id="ARBA00023136"/>
    </source>
</evidence>
<keyword evidence="3 7" id="KW-0812">Transmembrane</keyword>
<dbReference type="GO" id="GO:0009706">
    <property type="term" value="C:chloroplast inner membrane"/>
    <property type="evidence" value="ECO:0007669"/>
    <property type="project" value="UniProtKB-SubCell"/>
</dbReference>
<evidence type="ECO:0000256" key="4">
    <source>
        <dbReference type="ARBA" id="ARBA00022780"/>
    </source>
</evidence>
<evidence type="ECO:0000256" key="1">
    <source>
        <dbReference type="ARBA" id="ARBA00004478"/>
    </source>
</evidence>
<keyword evidence="5 7" id="KW-1133">Transmembrane helix</keyword>
<proteinExistence type="inferred from homology"/>
<dbReference type="AlphaFoldDB" id="A0AAD8TFY8"/>
<evidence type="ECO:0000256" key="7">
    <source>
        <dbReference type="SAM" id="Phobius"/>
    </source>
</evidence>
<keyword evidence="4" id="KW-0934">Plastid</keyword>
<dbReference type="Proteomes" id="UP001231189">
    <property type="component" value="Unassembled WGS sequence"/>
</dbReference>
<dbReference type="Pfam" id="PF00939">
    <property type="entry name" value="Na_sulph_symp"/>
    <property type="match status" value="1"/>
</dbReference>
<evidence type="ECO:0000256" key="5">
    <source>
        <dbReference type="ARBA" id="ARBA00022989"/>
    </source>
</evidence>
<gene>
    <name evidence="8" type="ORF">QYE76_042010</name>
</gene>
<evidence type="ECO:0000256" key="3">
    <source>
        <dbReference type="ARBA" id="ARBA00022692"/>
    </source>
</evidence>
<sequence>MPIPWLIVLAFFFARGFIKTGLGNRVAYAFVSAFRGSTLGLDYSLVFAEAFLAPATPSVSARAGGIFLPLVKSLCEACGSRTDDGTERKLDSWLMLTCFQTSVISSAMFLTGLLSLVLVPLVLYVIYPPEVKSSPDAPRLEKEKLATMGPMSKEEKIMGGTLLLTALQKAGSPYAPVKGGRHLYNAPSPSSSGRLF</sequence>
<reference evidence="8" key="1">
    <citation type="submission" date="2023-07" db="EMBL/GenBank/DDBJ databases">
        <title>A chromosome-level genome assembly of Lolium multiflorum.</title>
        <authorList>
            <person name="Chen Y."/>
            <person name="Copetti D."/>
            <person name="Kolliker R."/>
            <person name="Studer B."/>
        </authorList>
    </citation>
    <scope>NUCLEOTIDE SEQUENCE</scope>
    <source>
        <strain evidence="8">02402/16</strain>
        <tissue evidence="8">Leaf</tissue>
    </source>
</reference>
<dbReference type="EMBL" id="JAUUTY010000002">
    <property type="protein sequence ID" value="KAK1681162.1"/>
    <property type="molecule type" value="Genomic_DNA"/>
</dbReference>
<organism evidence="8 9">
    <name type="scientific">Lolium multiflorum</name>
    <name type="common">Italian ryegrass</name>
    <name type="synonym">Lolium perenne subsp. multiflorum</name>
    <dbReference type="NCBI Taxonomy" id="4521"/>
    <lineage>
        <taxon>Eukaryota</taxon>
        <taxon>Viridiplantae</taxon>
        <taxon>Streptophyta</taxon>
        <taxon>Embryophyta</taxon>
        <taxon>Tracheophyta</taxon>
        <taxon>Spermatophyta</taxon>
        <taxon>Magnoliopsida</taxon>
        <taxon>Liliopsida</taxon>
        <taxon>Poales</taxon>
        <taxon>Poaceae</taxon>
        <taxon>BOP clade</taxon>
        <taxon>Pooideae</taxon>
        <taxon>Poodae</taxon>
        <taxon>Poeae</taxon>
        <taxon>Poeae Chloroplast Group 2 (Poeae type)</taxon>
        <taxon>Loliodinae</taxon>
        <taxon>Loliinae</taxon>
        <taxon>Lolium</taxon>
    </lineage>
</organism>
<protein>
    <submittedName>
        <fullName evidence="8">Uncharacterized protein</fullName>
    </submittedName>
</protein>
<dbReference type="InterPro" id="IPR030676">
    <property type="entry name" value="CitT-rel"/>
</dbReference>
<dbReference type="GO" id="GO:0015140">
    <property type="term" value="F:malate transmembrane transporter activity"/>
    <property type="evidence" value="ECO:0007669"/>
    <property type="project" value="UniProtKB-ARBA"/>
</dbReference>